<dbReference type="Proteomes" id="UP000220192">
    <property type="component" value="Unassembled WGS sequence"/>
</dbReference>
<dbReference type="CDD" id="cd18547">
    <property type="entry name" value="ABC_6TM_Tm288_like"/>
    <property type="match status" value="1"/>
</dbReference>
<dbReference type="PANTHER" id="PTHR43394">
    <property type="entry name" value="ATP-DEPENDENT PERMEASE MDL1, MITOCHONDRIAL"/>
    <property type="match status" value="1"/>
</dbReference>
<feature type="transmembrane region" description="Helical" evidence="5">
    <location>
        <begin position="135"/>
        <end position="156"/>
    </location>
</feature>
<evidence type="ECO:0000256" key="5">
    <source>
        <dbReference type="SAM" id="Phobius"/>
    </source>
</evidence>
<gene>
    <name evidence="7" type="ORF">CON16_26605</name>
</gene>
<dbReference type="InterPro" id="IPR011527">
    <property type="entry name" value="ABC1_TM_dom"/>
</dbReference>
<feature type="transmembrane region" description="Helical" evidence="5">
    <location>
        <begin position="20"/>
        <end position="44"/>
    </location>
</feature>
<feature type="transmembrane region" description="Helical" evidence="5">
    <location>
        <begin position="64"/>
        <end position="84"/>
    </location>
</feature>
<evidence type="ECO:0000256" key="4">
    <source>
        <dbReference type="ARBA" id="ARBA00023136"/>
    </source>
</evidence>
<dbReference type="Pfam" id="PF00664">
    <property type="entry name" value="ABC_membrane"/>
    <property type="match status" value="1"/>
</dbReference>
<comment type="subcellular location">
    <subcellularLocation>
        <location evidence="1">Cell membrane</location>
        <topology evidence="1">Multi-pass membrane protein</topology>
    </subcellularLocation>
</comment>
<keyword evidence="4 5" id="KW-0472">Membrane</keyword>
<sequence>MVSCVSTDLSRLEIQLVARYTIWAFISAIISVASSLIGPFMIGITIDHMVGKGAVEFADIFRLFIQLSLVYLIGGLFGWLLTYLKNRLANQTVNDLRSEMFDRLNVLPLKYHDNHPQEDSISRFVNDMDAISDGLLQGFATLLTGVVTIIGGIALMLYTNPLMTMVVLLSAPVTFFVARFITMCSQQLFRVQVRILGGLNGYVEEMIGGQKVVQAFRYEDHSFTEFTEQNDELYHTGVKPHRYQAKKYIIPQNKKYIFL</sequence>
<evidence type="ECO:0000256" key="3">
    <source>
        <dbReference type="ARBA" id="ARBA00022989"/>
    </source>
</evidence>
<name>A0A2A7D2G6_BACAN</name>
<dbReference type="EMBL" id="NVLX01000031">
    <property type="protein sequence ID" value="PDZ14139.1"/>
    <property type="molecule type" value="Genomic_DNA"/>
</dbReference>
<keyword evidence="2 5" id="KW-0812">Transmembrane</keyword>
<comment type="caution">
    <text evidence="7">The sequence shown here is derived from an EMBL/GenBank/DDBJ whole genome shotgun (WGS) entry which is preliminary data.</text>
</comment>
<feature type="transmembrane region" description="Helical" evidence="5">
    <location>
        <begin position="162"/>
        <end position="181"/>
    </location>
</feature>
<dbReference type="InterPro" id="IPR036640">
    <property type="entry name" value="ABC1_TM_sf"/>
</dbReference>
<evidence type="ECO:0000313" key="7">
    <source>
        <dbReference type="EMBL" id="PDZ14139.1"/>
    </source>
</evidence>
<keyword evidence="3 5" id="KW-1133">Transmembrane helix</keyword>
<organism evidence="7 8">
    <name type="scientific">Bacillus anthracis</name>
    <name type="common">anthrax bacterium</name>
    <dbReference type="NCBI Taxonomy" id="1392"/>
    <lineage>
        <taxon>Bacteria</taxon>
        <taxon>Bacillati</taxon>
        <taxon>Bacillota</taxon>
        <taxon>Bacilli</taxon>
        <taxon>Bacillales</taxon>
        <taxon>Bacillaceae</taxon>
        <taxon>Bacillus</taxon>
        <taxon>Bacillus cereus group</taxon>
    </lineage>
</organism>
<dbReference type="PANTHER" id="PTHR43394:SF1">
    <property type="entry name" value="ATP-BINDING CASSETTE SUB-FAMILY B MEMBER 10, MITOCHONDRIAL"/>
    <property type="match status" value="1"/>
</dbReference>
<evidence type="ECO:0000256" key="1">
    <source>
        <dbReference type="ARBA" id="ARBA00004651"/>
    </source>
</evidence>
<protein>
    <recommendedName>
        <fullName evidence="6">ABC transmembrane type-1 domain-containing protein</fullName>
    </recommendedName>
</protein>
<dbReference type="GO" id="GO:0015421">
    <property type="term" value="F:ABC-type oligopeptide transporter activity"/>
    <property type="evidence" value="ECO:0007669"/>
    <property type="project" value="TreeGrafter"/>
</dbReference>
<accession>A0A2A7D2G6</accession>
<evidence type="ECO:0000313" key="8">
    <source>
        <dbReference type="Proteomes" id="UP000220192"/>
    </source>
</evidence>
<dbReference type="Gene3D" id="1.20.1560.10">
    <property type="entry name" value="ABC transporter type 1, transmembrane domain"/>
    <property type="match status" value="1"/>
</dbReference>
<reference evidence="7 8" key="1">
    <citation type="submission" date="2017-09" db="EMBL/GenBank/DDBJ databases">
        <title>Large-scale bioinformatics analysis of Bacillus genomes uncovers conserved roles of natural products in bacterial physiology.</title>
        <authorList>
            <consortium name="Agbiome Team Llc"/>
            <person name="Bleich R.M."/>
            <person name="Grubbs K.J."/>
            <person name="Santa Maria K.C."/>
            <person name="Allen S.E."/>
            <person name="Farag S."/>
            <person name="Shank E.A."/>
            <person name="Bowers A."/>
        </authorList>
    </citation>
    <scope>NUCLEOTIDE SEQUENCE [LARGE SCALE GENOMIC DNA]</scope>
    <source>
        <strain evidence="7 8">AFS095574</strain>
    </source>
</reference>
<dbReference type="GO" id="GO:0005886">
    <property type="term" value="C:plasma membrane"/>
    <property type="evidence" value="ECO:0007669"/>
    <property type="project" value="UniProtKB-SubCell"/>
</dbReference>
<dbReference type="InterPro" id="IPR039421">
    <property type="entry name" value="Type_1_exporter"/>
</dbReference>
<evidence type="ECO:0000256" key="2">
    <source>
        <dbReference type="ARBA" id="ARBA00022692"/>
    </source>
</evidence>
<dbReference type="PROSITE" id="PS50929">
    <property type="entry name" value="ABC_TM1F"/>
    <property type="match status" value="1"/>
</dbReference>
<dbReference type="AlphaFoldDB" id="A0A2A7D2G6"/>
<feature type="domain" description="ABC transmembrane type-1" evidence="6">
    <location>
        <begin position="22"/>
        <end position="239"/>
    </location>
</feature>
<dbReference type="GO" id="GO:0005524">
    <property type="term" value="F:ATP binding"/>
    <property type="evidence" value="ECO:0007669"/>
    <property type="project" value="InterPro"/>
</dbReference>
<evidence type="ECO:0000259" key="6">
    <source>
        <dbReference type="PROSITE" id="PS50929"/>
    </source>
</evidence>
<proteinExistence type="predicted"/>
<dbReference type="SUPFAM" id="SSF90123">
    <property type="entry name" value="ABC transporter transmembrane region"/>
    <property type="match status" value="1"/>
</dbReference>